<evidence type="ECO:0000313" key="3">
    <source>
        <dbReference type="Proteomes" id="UP001209878"/>
    </source>
</evidence>
<proteinExistence type="predicted"/>
<evidence type="ECO:0000313" key="2">
    <source>
        <dbReference type="EMBL" id="KAK2174385.1"/>
    </source>
</evidence>
<accession>A0AAD9NLG7</accession>
<dbReference type="EMBL" id="JAODUO010000806">
    <property type="protein sequence ID" value="KAK2174385.1"/>
    <property type="molecule type" value="Genomic_DNA"/>
</dbReference>
<keyword evidence="3" id="KW-1185">Reference proteome</keyword>
<dbReference type="AlphaFoldDB" id="A0AAD9NLG7"/>
<dbReference type="Proteomes" id="UP001209878">
    <property type="component" value="Unassembled WGS sequence"/>
</dbReference>
<evidence type="ECO:0000256" key="1">
    <source>
        <dbReference type="SAM" id="Coils"/>
    </source>
</evidence>
<keyword evidence="1" id="KW-0175">Coiled coil</keyword>
<name>A0AAD9NLG7_RIDPI</name>
<gene>
    <name evidence="2" type="ORF">NP493_805g02029</name>
</gene>
<protein>
    <submittedName>
        <fullName evidence="2">Uncharacterized protein</fullName>
    </submittedName>
</protein>
<feature type="coiled-coil region" evidence="1">
    <location>
        <begin position="2"/>
        <end position="42"/>
    </location>
</feature>
<organism evidence="2 3">
    <name type="scientific">Ridgeia piscesae</name>
    <name type="common">Tubeworm</name>
    <dbReference type="NCBI Taxonomy" id="27915"/>
    <lineage>
        <taxon>Eukaryota</taxon>
        <taxon>Metazoa</taxon>
        <taxon>Spiralia</taxon>
        <taxon>Lophotrochozoa</taxon>
        <taxon>Annelida</taxon>
        <taxon>Polychaeta</taxon>
        <taxon>Sedentaria</taxon>
        <taxon>Canalipalpata</taxon>
        <taxon>Sabellida</taxon>
        <taxon>Siboglinidae</taxon>
        <taxon>Ridgeia</taxon>
    </lineage>
</organism>
<comment type="caution">
    <text evidence="2">The sequence shown here is derived from an EMBL/GenBank/DDBJ whole genome shotgun (WGS) entry which is preliminary data.</text>
</comment>
<reference evidence="2" key="1">
    <citation type="journal article" date="2023" name="Mol. Biol. Evol.">
        <title>Third-Generation Sequencing Reveals the Adaptive Role of the Epigenome in Three Deep-Sea Polychaetes.</title>
        <authorList>
            <person name="Perez M."/>
            <person name="Aroh O."/>
            <person name="Sun Y."/>
            <person name="Lan Y."/>
            <person name="Juniper S.K."/>
            <person name="Young C.R."/>
            <person name="Angers B."/>
            <person name="Qian P.Y."/>
        </authorList>
    </citation>
    <scope>NUCLEOTIDE SEQUENCE</scope>
    <source>
        <strain evidence="2">R07B-5</strain>
    </source>
</reference>
<sequence length="147" mass="17480">MNERVRERYEQQRLNQRELQSLIERRRSLLAQEETLEQLKQQRGFHSRSSSHISDTSSVLSRYSSRVGSCDYLPSQFTNRDIENERRKIREEKLTVLTMEELVLEVTWEYSHQIASDVLFLHGYFPERTSKVFIELAEVCSIAPWAL</sequence>